<reference evidence="2 3" key="1">
    <citation type="journal article" date="2019" name="Int. J. Syst. Evol. Microbiol.">
        <title>The Global Catalogue of Microorganisms (GCM) 10K type strain sequencing project: providing services to taxonomists for standard genome sequencing and annotation.</title>
        <authorList>
            <consortium name="The Broad Institute Genomics Platform"/>
            <consortium name="The Broad Institute Genome Sequencing Center for Infectious Disease"/>
            <person name="Wu L."/>
            <person name="Ma J."/>
        </authorList>
    </citation>
    <scope>NUCLEOTIDE SEQUENCE [LARGE SCALE GENOMIC DNA]</scope>
    <source>
        <strain evidence="2 3">JCM 10696</strain>
    </source>
</reference>
<evidence type="ECO:0008006" key="4">
    <source>
        <dbReference type="Google" id="ProtNLM"/>
    </source>
</evidence>
<comment type="caution">
    <text evidence="2">The sequence shown here is derived from an EMBL/GenBank/DDBJ whole genome shotgun (WGS) entry which is preliminary data.</text>
</comment>
<sequence length="76" mass="8430">MVYALVFFTLLAVLGPRFGADSRDGRDWTARPRHGARRHVQRDKHSPEPEECSHELESAEHSPAYRGRVGCAGATG</sequence>
<feature type="compositionally biased region" description="Basic residues" evidence="1">
    <location>
        <begin position="31"/>
        <end position="42"/>
    </location>
</feature>
<dbReference type="Proteomes" id="UP001500665">
    <property type="component" value="Unassembled WGS sequence"/>
</dbReference>
<gene>
    <name evidence="2" type="ORF">GCM10009550_42430</name>
</gene>
<keyword evidence="3" id="KW-1185">Reference proteome</keyword>
<feature type="compositionally biased region" description="Basic and acidic residues" evidence="1">
    <location>
        <begin position="20"/>
        <end position="30"/>
    </location>
</feature>
<feature type="compositionally biased region" description="Basic and acidic residues" evidence="1">
    <location>
        <begin position="43"/>
        <end position="60"/>
    </location>
</feature>
<accession>A0ABN1RFT7</accession>
<evidence type="ECO:0000256" key="1">
    <source>
        <dbReference type="SAM" id="MobiDB-lite"/>
    </source>
</evidence>
<evidence type="ECO:0000313" key="2">
    <source>
        <dbReference type="EMBL" id="GAA0956428.1"/>
    </source>
</evidence>
<dbReference type="EMBL" id="BAAAHH010000017">
    <property type="protein sequence ID" value="GAA0956428.1"/>
    <property type="molecule type" value="Genomic_DNA"/>
</dbReference>
<proteinExistence type="predicted"/>
<dbReference type="RefSeq" id="WP_344242652.1">
    <property type="nucleotide sequence ID" value="NZ_BAAAHH010000017.1"/>
</dbReference>
<organism evidence="2 3">
    <name type="scientific">Actinocorallia libanotica</name>
    <dbReference type="NCBI Taxonomy" id="46162"/>
    <lineage>
        <taxon>Bacteria</taxon>
        <taxon>Bacillati</taxon>
        <taxon>Actinomycetota</taxon>
        <taxon>Actinomycetes</taxon>
        <taxon>Streptosporangiales</taxon>
        <taxon>Thermomonosporaceae</taxon>
        <taxon>Actinocorallia</taxon>
    </lineage>
</organism>
<name>A0ABN1RFT7_9ACTN</name>
<feature type="region of interest" description="Disordered" evidence="1">
    <location>
        <begin position="20"/>
        <end position="76"/>
    </location>
</feature>
<evidence type="ECO:0000313" key="3">
    <source>
        <dbReference type="Proteomes" id="UP001500665"/>
    </source>
</evidence>
<protein>
    <recommendedName>
        <fullName evidence="4">Secreted protein</fullName>
    </recommendedName>
</protein>